<dbReference type="EMBL" id="MCFA01000025">
    <property type="protein sequence ID" value="ORY15424.1"/>
    <property type="molecule type" value="Genomic_DNA"/>
</dbReference>
<feature type="region of interest" description="Disordered" evidence="1">
    <location>
        <begin position="175"/>
        <end position="194"/>
    </location>
</feature>
<dbReference type="OrthoDB" id="3797007at2759"/>
<evidence type="ECO:0000313" key="3">
    <source>
        <dbReference type="Proteomes" id="UP000193144"/>
    </source>
</evidence>
<comment type="caution">
    <text evidence="2">The sequence shown here is derived from an EMBL/GenBank/DDBJ whole genome shotgun (WGS) entry which is preliminary data.</text>
</comment>
<accession>A0A1Y1ZYY7</accession>
<sequence>MVDHGELELNCLDQELYDLATPASNGEGDSGVDDMNIDPSLLEDLHTEHQLQPKSLASVVTDALEKFSEVEDSEILNVDVADEIPAIRVDPDTVPDITQSKLLKIPDLCAQCYSYYDAYSHPKATMESHLERAKHLAHALLRHYFPSSQGFIVEPTSLLPTSKYGWSMETLPAEQIGHQKGKTPKRKSNPEPSVDPTYHLIPADLITGFVVKKRYIETDPEDNSETEIAIPHTYLAIMIDTLATKPTWQTNPCQRGDIMSYHLGHLSQIEKGTAILIVGNMVEFYRFNLKNEKHQYMSRLVQKDWSLPMDESHLALVNQGFMHVVQAHVVYQDGFVGEGATRWNTGELKVLDE</sequence>
<dbReference type="Proteomes" id="UP000193144">
    <property type="component" value="Unassembled WGS sequence"/>
</dbReference>
<evidence type="ECO:0000256" key="1">
    <source>
        <dbReference type="SAM" id="MobiDB-lite"/>
    </source>
</evidence>
<reference evidence="2 3" key="1">
    <citation type="submission" date="2016-07" db="EMBL/GenBank/DDBJ databases">
        <title>Pervasive Adenine N6-methylation of Active Genes in Fungi.</title>
        <authorList>
            <consortium name="DOE Joint Genome Institute"/>
            <person name="Mondo S.J."/>
            <person name="Dannebaum R.O."/>
            <person name="Kuo R.C."/>
            <person name="Labutti K."/>
            <person name="Haridas S."/>
            <person name="Kuo A."/>
            <person name="Salamov A."/>
            <person name="Ahrendt S.R."/>
            <person name="Lipzen A."/>
            <person name="Sullivan W."/>
            <person name="Andreopoulos W.B."/>
            <person name="Clum A."/>
            <person name="Lindquist E."/>
            <person name="Daum C."/>
            <person name="Ramamoorthy G.K."/>
            <person name="Gryganskyi A."/>
            <person name="Culley D."/>
            <person name="Magnuson J.K."/>
            <person name="James T.Y."/>
            <person name="O'Malley M.A."/>
            <person name="Stajich J.E."/>
            <person name="Spatafora J.W."/>
            <person name="Visel A."/>
            <person name="Grigoriev I.V."/>
        </authorList>
    </citation>
    <scope>NUCLEOTIDE SEQUENCE [LARGE SCALE GENOMIC DNA]</scope>
    <source>
        <strain evidence="2 3">CBS 115471</strain>
    </source>
</reference>
<evidence type="ECO:0000313" key="2">
    <source>
        <dbReference type="EMBL" id="ORY15424.1"/>
    </source>
</evidence>
<organism evidence="2 3">
    <name type="scientific">Clohesyomyces aquaticus</name>
    <dbReference type="NCBI Taxonomy" id="1231657"/>
    <lineage>
        <taxon>Eukaryota</taxon>
        <taxon>Fungi</taxon>
        <taxon>Dikarya</taxon>
        <taxon>Ascomycota</taxon>
        <taxon>Pezizomycotina</taxon>
        <taxon>Dothideomycetes</taxon>
        <taxon>Pleosporomycetidae</taxon>
        <taxon>Pleosporales</taxon>
        <taxon>Lindgomycetaceae</taxon>
        <taxon>Clohesyomyces</taxon>
    </lineage>
</organism>
<protein>
    <submittedName>
        <fullName evidence="2">Uncharacterized protein</fullName>
    </submittedName>
</protein>
<gene>
    <name evidence="2" type="ORF">BCR34DRAFT_598408</name>
</gene>
<name>A0A1Y1ZYY7_9PLEO</name>
<dbReference type="AlphaFoldDB" id="A0A1Y1ZYY7"/>
<proteinExistence type="predicted"/>
<keyword evidence="3" id="KW-1185">Reference proteome</keyword>